<dbReference type="Proteomes" id="UP001597216">
    <property type="component" value="Unassembled WGS sequence"/>
</dbReference>
<keyword evidence="3" id="KW-1185">Reference proteome</keyword>
<accession>A0ABW3T3M2</accession>
<proteinExistence type="predicted"/>
<organism evidence="2 3">
    <name type="scientific">Phenylobacterium conjunctum</name>
    <dbReference type="NCBI Taxonomy" id="1298959"/>
    <lineage>
        <taxon>Bacteria</taxon>
        <taxon>Pseudomonadati</taxon>
        <taxon>Pseudomonadota</taxon>
        <taxon>Alphaproteobacteria</taxon>
        <taxon>Caulobacterales</taxon>
        <taxon>Caulobacteraceae</taxon>
        <taxon>Phenylobacterium</taxon>
    </lineage>
</organism>
<evidence type="ECO:0000256" key="1">
    <source>
        <dbReference type="SAM" id="Phobius"/>
    </source>
</evidence>
<comment type="caution">
    <text evidence="2">The sequence shown here is derived from an EMBL/GenBank/DDBJ whole genome shotgun (WGS) entry which is preliminary data.</text>
</comment>
<reference evidence="3" key="1">
    <citation type="journal article" date="2019" name="Int. J. Syst. Evol. Microbiol.">
        <title>The Global Catalogue of Microorganisms (GCM) 10K type strain sequencing project: providing services to taxonomists for standard genome sequencing and annotation.</title>
        <authorList>
            <consortium name="The Broad Institute Genomics Platform"/>
            <consortium name="The Broad Institute Genome Sequencing Center for Infectious Disease"/>
            <person name="Wu L."/>
            <person name="Ma J."/>
        </authorList>
    </citation>
    <scope>NUCLEOTIDE SEQUENCE [LARGE SCALE GENOMIC DNA]</scope>
    <source>
        <strain evidence="3">CCUG 55074</strain>
    </source>
</reference>
<evidence type="ECO:0008006" key="4">
    <source>
        <dbReference type="Google" id="ProtNLM"/>
    </source>
</evidence>
<keyword evidence="1" id="KW-0472">Membrane</keyword>
<dbReference type="RefSeq" id="WP_377354062.1">
    <property type="nucleotide sequence ID" value="NZ_JBHTLQ010000034.1"/>
</dbReference>
<name>A0ABW3T3M2_9CAUL</name>
<sequence>MSKTRDALTAILIGGLVAGTLDVGAATLISGAPPGRILQFIAGGLIGKSAANAGGPATMALGLGLQWLMSLIIAGLFVGASLKLQALRKHWPLAGLAYGVPVFLVMEFVVVPLSAHHHVPQFTPEALVKNLAAMMLFGLIIAAAARWRLGE</sequence>
<keyword evidence="1" id="KW-1133">Transmembrane helix</keyword>
<feature type="transmembrane region" description="Helical" evidence="1">
    <location>
        <begin position="131"/>
        <end position="149"/>
    </location>
</feature>
<evidence type="ECO:0000313" key="3">
    <source>
        <dbReference type="Proteomes" id="UP001597216"/>
    </source>
</evidence>
<gene>
    <name evidence="2" type="ORF">ACFQ27_14360</name>
</gene>
<feature type="transmembrane region" description="Helical" evidence="1">
    <location>
        <begin position="55"/>
        <end position="79"/>
    </location>
</feature>
<evidence type="ECO:0000313" key="2">
    <source>
        <dbReference type="EMBL" id="MFD1191769.1"/>
    </source>
</evidence>
<feature type="transmembrane region" description="Helical" evidence="1">
    <location>
        <begin position="91"/>
        <end position="111"/>
    </location>
</feature>
<keyword evidence="1" id="KW-0812">Transmembrane</keyword>
<dbReference type="EMBL" id="JBHTLQ010000034">
    <property type="protein sequence ID" value="MFD1191769.1"/>
    <property type="molecule type" value="Genomic_DNA"/>
</dbReference>
<protein>
    <recommendedName>
        <fullName evidence="4">DUF1440 domain-containing protein</fullName>
    </recommendedName>
</protein>